<gene>
    <name evidence="3" type="ORF">FHU33_0499</name>
</gene>
<proteinExistence type="predicted"/>
<evidence type="ECO:0000313" key="3">
    <source>
        <dbReference type="EMBL" id="TQN41140.1"/>
    </source>
</evidence>
<dbReference type="RefSeq" id="WP_113810716.1">
    <property type="nucleotide sequence ID" value="NZ_VFQE01000001.1"/>
</dbReference>
<protein>
    <submittedName>
        <fullName evidence="3">Uncharacterized protein DUF2384</fullName>
    </submittedName>
</protein>
<dbReference type="InterPro" id="IPR024467">
    <property type="entry name" value="Xre/MbcA/ParS-like_toxin-bd"/>
</dbReference>
<organism evidence="3 4">
    <name type="scientific">Blastococcus colisei</name>
    <dbReference type="NCBI Taxonomy" id="1564162"/>
    <lineage>
        <taxon>Bacteria</taxon>
        <taxon>Bacillati</taxon>
        <taxon>Actinomycetota</taxon>
        <taxon>Actinomycetes</taxon>
        <taxon>Geodermatophilales</taxon>
        <taxon>Geodermatophilaceae</taxon>
        <taxon>Blastococcus</taxon>
    </lineage>
</organism>
<feature type="region of interest" description="Disordered" evidence="1">
    <location>
        <begin position="1"/>
        <end position="24"/>
    </location>
</feature>
<evidence type="ECO:0000256" key="1">
    <source>
        <dbReference type="SAM" id="MobiDB-lite"/>
    </source>
</evidence>
<feature type="domain" description="Antitoxin Xre/MbcA/ParS-like toxin-binding" evidence="2">
    <location>
        <begin position="90"/>
        <end position="128"/>
    </location>
</feature>
<evidence type="ECO:0000259" key="2">
    <source>
        <dbReference type="Pfam" id="PF09722"/>
    </source>
</evidence>
<sequence length="132" mass="14319">MSPTRTAAAAASQPASHDPAGDSPVYRHVVADTRRALTLAEIGEIVGAGERAVQKWAAGAARPEGTKRDRLLELQYVIAELSDVYKPEGIDIWLHARQRALGDRRPIDVLKAGDFETVLRLVQRLAGGSKVR</sequence>
<feature type="compositionally biased region" description="Low complexity" evidence="1">
    <location>
        <begin position="7"/>
        <end position="18"/>
    </location>
</feature>
<dbReference type="EMBL" id="VFQE01000001">
    <property type="protein sequence ID" value="TQN41140.1"/>
    <property type="molecule type" value="Genomic_DNA"/>
</dbReference>
<keyword evidence="4" id="KW-1185">Reference proteome</keyword>
<comment type="caution">
    <text evidence="3">The sequence shown here is derived from an EMBL/GenBank/DDBJ whole genome shotgun (WGS) entry which is preliminary data.</text>
</comment>
<dbReference type="Pfam" id="PF09722">
    <property type="entry name" value="Xre_MbcA_ParS_C"/>
    <property type="match status" value="1"/>
</dbReference>
<name>A0A543PAW8_9ACTN</name>
<reference evidence="3 4" key="1">
    <citation type="submission" date="2019-06" db="EMBL/GenBank/DDBJ databases">
        <title>Sequencing the genomes of 1000 actinobacteria strains.</title>
        <authorList>
            <person name="Klenk H.-P."/>
        </authorList>
    </citation>
    <scope>NUCLEOTIDE SEQUENCE [LARGE SCALE GENOMIC DNA]</scope>
    <source>
        <strain evidence="3 4">DSM 46837</strain>
    </source>
</reference>
<dbReference type="OrthoDB" id="5186344at2"/>
<dbReference type="AlphaFoldDB" id="A0A543PAW8"/>
<accession>A0A543PAW8</accession>
<evidence type="ECO:0000313" key="4">
    <source>
        <dbReference type="Proteomes" id="UP000319865"/>
    </source>
</evidence>
<dbReference type="Proteomes" id="UP000319865">
    <property type="component" value="Unassembled WGS sequence"/>
</dbReference>